<dbReference type="Gene3D" id="3.80.10.10">
    <property type="entry name" value="Ribonuclease Inhibitor"/>
    <property type="match status" value="2"/>
</dbReference>
<name>A0A7R9AGN0_9CRUS</name>
<dbReference type="EMBL" id="CAJPEV010006858">
    <property type="protein sequence ID" value="CAG0904415.1"/>
    <property type="molecule type" value="Genomic_DNA"/>
</dbReference>
<dbReference type="GO" id="GO:0031012">
    <property type="term" value="C:extracellular matrix"/>
    <property type="evidence" value="ECO:0007669"/>
    <property type="project" value="TreeGrafter"/>
</dbReference>
<dbReference type="GO" id="GO:0005615">
    <property type="term" value="C:extracellular space"/>
    <property type="evidence" value="ECO:0007669"/>
    <property type="project" value="TreeGrafter"/>
</dbReference>
<dbReference type="InterPro" id="IPR032675">
    <property type="entry name" value="LRR_dom_sf"/>
</dbReference>
<dbReference type="PANTHER" id="PTHR24373:SF307">
    <property type="entry name" value="TLR4 INTERACTOR WITH LEUCINE RICH REPEATS"/>
    <property type="match status" value="1"/>
</dbReference>
<dbReference type="Pfam" id="PF13855">
    <property type="entry name" value="LRR_8"/>
    <property type="match status" value="1"/>
</dbReference>
<dbReference type="InterPro" id="IPR001611">
    <property type="entry name" value="Leu-rich_rpt"/>
</dbReference>
<evidence type="ECO:0000313" key="4">
    <source>
        <dbReference type="EMBL" id="CAD7253843.1"/>
    </source>
</evidence>
<dbReference type="SUPFAM" id="SSF52058">
    <property type="entry name" value="L domain-like"/>
    <property type="match status" value="1"/>
</dbReference>
<dbReference type="SMART" id="SM00369">
    <property type="entry name" value="LRR_TYP"/>
    <property type="match status" value="3"/>
</dbReference>
<evidence type="ECO:0000256" key="3">
    <source>
        <dbReference type="ARBA" id="ARBA00022737"/>
    </source>
</evidence>
<keyword evidence="5" id="KW-1185">Reference proteome</keyword>
<evidence type="ECO:0000256" key="2">
    <source>
        <dbReference type="ARBA" id="ARBA00022729"/>
    </source>
</evidence>
<dbReference type="EMBL" id="LR906375">
    <property type="protein sequence ID" value="CAD7253843.1"/>
    <property type="molecule type" value="Genomic_DNA"/>
</dbReference>
<dbReference type="PROSITE" id="PS51450">
    <property type="entry name" value="LRR"/>
    <property type="match status" value="1"/>
</dbReference>
<protein>
    <submittedName>
        <fullName evidence="4">Uncharacterized protein</fullName>
    </submittedName>
</protein>
<accession>A0A7R9AGN0</accession>
<evidence type="ECO:0000256" key="1">
    <source>
        <dbReference type="ARBA" id="ARBA00022614"/>
    </source>
</evidence>
<organism evidence="4">
    <name type="scientific">Darwinula stevensoni</name>
    <dbReference type="NCBI Taxonomy" id="69355"/>
    <lineage>
        <taxon>Eukaryota</taxon>
        <taxon>Metazoa</taxon>
        <taxon>Ecdysozoa</taxon>
        <taxon>Arthropoda</taxon>
        <taxon>Crustacea</taxon>
        <taxon>Oligostraca</taxon>
        <taxon>Ostracoda</taxon>
        <taxon>Podocopa</taxon>
        <taxon>Podocopida</taxon>
        <taxon>Darwinulocopina</taxon>
        <taxon>Darwinuloidea</taxon>
        <taxon>Darwinulidae</taxon>
        <taxon>Darwinula</taxon>
    </lineage>
</organism>
<sequence>MSSAMEEFPFHILPQLTKLKRLDLTGNLLKRVPALASPSLEILIFSHNEIERLDPGWSIPHLVTLSIKYNPMTDFPPGLVEGMRKLTHFDASGCNLGPTLSKGSLTFQSEVLSAVSLKRNEIVNLERGAITGLRSDTELHLEENMMTELKEDAFLPMLEDLGKNGKIFLSGNPIECDSWLAFSPNFQKLWKRLVELDCKNDISQPPPQRLFLNKASSFKPLR</sequence>
<proteinExistence type="predicted"/>
<dbReference type="AlphaFoldDB" id="A0A7R9AGN0"/>
<keyword evidence="1" id="KW-0433">Leucine-rich repeat</keyword>
<reference evidence="4" key="1">
    <citation type="submission" date="2020-11" db="EMBL/GenBank/DDBJ databases">
        <authorList>
            <person name="Tran Van P."/>
        </authorList>
    </citation>
    <scope>NUCLEOTIDE SEQUENCE</scope>
</reference>
<dbReference type="InterPro" id="IPR003591">
    <property type="entry name" value="Leu-rich_rpt_typical-subtyp"/>
</dbReference>
<evidence type="ECO:0000313" key="5">
    <source>
        <dbReference type="Proteomes" id="UP000677054"/>
    </source>
</evidence>
<gene>
    <name evidence="4" type="ORF">DSTB1V02_LOCUS13589</name>
</gene>
<keyword evidence="3" id="KW-0677">Repeat</keyword>
<dbReference type="InterPro" id="IPR050328">
    <property type="entry name" value="Dev_Immune_Receptor"/>
</dbReference>
<dbReference type="PANTHER" id="PTHR24373">
    <property type="entry name" value="SLIT RELATED LEUCINE-RICH REPEAT NEURONAL PROTEIN"/>
    <property type="match status" value="1"/>
</dbReference>
<dbReference type="OrthoDB" id="676979at2759"/>
<dbReference type="Proteomes" id="UP000677054">
    <property type="component" value="Unassembled WGS sequence"/>
</dbReference>
<keyword evidence="2" id="KW-0732">Signal</keyword>